<reference evidence="2" key="2">
    <citation type="submission" date="2021-04" db="EMBL/GenBank/DDBJ databases">
        <authorList>
            <person name="Gilroy R."/>
        </authorList>
    </citation>
    <scope>NUCLEOTIDE SEQUENCE</scope>
    <source>
        <strain evidence="2">3204</strain>
    </source>
</reference>
<accession>A0A9D1ZJK3</accession>
<reference evidence="2" key="1">
    <citation type="journal article" date="2021" name="PeerJ">
        <title>Extensive microbial diversity within the chicken gut microbiome revealed by metagenomics and culture.</title>
        <authorList>
            <person name="Gilroy R."/>
            <person name="Ravi A."/>
            <person name="Getino M."/>
            <person name="Pursley I."/>
            <person name="Horton D.L."/>
            <person name="Alikhan N.F."/>
            <person name="Baker D."/>
            <person name="Gharbi K."/>
            <person name="Hall N."/>
            <person name="Watson M."/>
            <person name="Adriaenssens E.M."/>
            <person name="Foster-Nyarko E."/>
            <person name="Jarju S."/>
            <person name="Secka A."/>
            <person name="Antonio M."/>
            <person name="Oren A."/>
            <person name="Chaudhuri R.R."/>
            <person name="La Ragione R."/>
            <person name="Hildebrand F."/>
            <person name="Pallen M.J."/>
        </authorList>
    </citation>
    <scope>NUCLEOTIDE SEQUENCE</scope>
    <source>
        <strain evidence="2">3204</strain>
    </source>
</reference>
<evidence type="ECO:0000256" key="1">
    <source>
        <dbReference type="SAM" id="Phobius"/>
    </source>
</evidence>
<gene>
    <name evidence="2" type="ORF">H9820_00170</name>
</gene>
<feature type="transmembrane region" description="Helical" evidence="1">
    <location>
        <begin position="7"/>
        <end position="27"/>
    </location>
</feature>
<feature type="transmembrane region" description="Helical" evidence="1">
    <location>
        <begin position="39"/>
        <end position="57"/>
    </location>
</feature>
<organism evidence="2 3">
    <name type="scientific">Candidatus Companilactobacillus pullicola</name>
    <dbReference type="NCBI Taxonomy" id="2838523"/>
    <lineage>
        <taxon>Bacteria</taxon>
        <taxon>Bacillati</taxon>
        <taxon>Bacillota</taxon>
        <taxon>Bacilli</taxon>
        <taxon>Lactobacillales</taxon>
        <taxon>Lactobacillaceae</taxon>
        <taxon>Companilactobacillus</taxon>
    </lineage>
</organism>
<name>A0A9D1ZJK3_9LACO</name>
<evidence type="ECO:0000313" key="3">
    <source>
        <dbReference type="Proteomes" id="UP000824013"/>
    </source>
</evidence>
<dbReference type="EMBL" id="DXCM01000002">
    <property type="protein sequence ID" value="HIY91341.1"/>
    <property type="molecule type" value="Genomic_DNA"/>
</dbReference>
<proteinExistence type="predicted"/>
<evidence type="ECO:0000313" key="2">
    <source>
        <dbReference type="EMBL" id="HIY91341.1"/>
    </source>
</evidence>
<keyword evidence="1" id="KW-0472">Membrane</keyword>
<sequence>MKKIKKNTLPIIFIIILILAISGSFYIGYYGSASFGKKATIIISLFSLAGVIFSYFYSEIMKKRIALHSEAQWRPRLYNLMKKKKITYNDVLYFTAFFNVNKSKSTDIDTAVKIAIKHILDKKFDLNVELFNLYNKTHVSIDDTKQVQSLINDAKHKIKQALTGDCDQEKLVQKAIIDVEQEIKQTLTGNCDQLEQAKNLINDDQQIKNVQQTFSDAKLNLEQALTLINHATQNQQNSYDNLLGNFNTIESLNTPLEEDQIILFKACISELLKADWDKQK</sequence>
<protein>
    <submittedName>
        <fullName evidence="2">Uncharacterized protein</fullName>
    </submittedName>
</protein>
<comment type="caution">
    <text evidence="2">The sequence shown here is derived from an EMBL/GenBank/DDBJ whole genome shotgun (WGS) entry which is preliminary data.</text>
</comment>
<keyword evidence="1" id="KW-0812">Transmembrane</keyword>
<dbReference type="Proteomes" id="UP000824013">
    <property type="component" value="Unassembled WGS sequence"/>
</dbReference>
<dbReference type="AlphaFoldDB" id="A0A9D1ZJK3"/>
<keyword evidence="1" id="KW-1133">Transmembrane helix</keyword>